<gene>
    <name evidence="2" type="ORF">EZS28_011479</name>
</gene>
<dbReference type="Proteomes" id="UP000324800">
    <property type="component" value="Unassembled WGS sequence"/>
</dbReference>
<evidence type="ECO:0000313" key="2">
    <source>
        <dbReference type="EMBL" id="KAA6392992.1"/>
    </source>
</evidence>
<dbReference type="AlphaFoldDB" id="A0A5J4WEK0"/>
<name>A0A5J4WEK0_9EUKA</name>
<evidence type="ECO:0000256" key="1">
    <source>
        <dbReference type="SAM" id="MobiDB-lite"/>
    </source>
</evidence>
<feature type="compositionally biased region" description="Acidic residues" evidence="1">
    <location>
        <begin position="58"/>
        <end position="67"/>
    </location>
</feature>
<reference evidence="2 3" key="1">
    <citation type="submission" date="2019-03" db="EMBL/GenBank/DDBJ databases">
        <title>Single cell metagenomics reveals metabolic interactions within the superorganism composed of flagellate Streblomastix strix and complex community of Bacteroidetes bacteria on its surface.</title>
        <authorList>
            <person name="Treitli S.C."/>
            <person name="Kolisko M."/>
            <person name="Husnik F."/>
            <person name="Keeling P."/>
            <person name="Hampl V."/>
        </authorList>
    </citation>
    <scope>NUCLEOTIDE SEQUENCE [LARGE SCALE GENOMIC DNA]</scope>
    <source>
        <strain evidence="2">ST1C</strain>
    </source>
</reference>
<feature type="region of interest" description="Disordered" evidence="1">
    <location>
        <begin position="43"/>
        <end position="70"/>
    </location>
</feature>
<organism evidence="2 3">
    <name type="scientific">Streblomastix strix</name>
    <dbReference type="NCBI Taxonomy" id="222440"/>
    <lineage>
        <taxon>Eukaryota</taxon>
        <taxon>Metamonada</taxon>
        <taxon>Preaxostyla</taxon>
        <taxon>Oxymonadida</taxon>
        <taxon>Streblomastigidae</taxon>
        <taxon>Streblomastix</taxon>
    </lineage>
</organism>
<proteinExistence type="predicted"/>
<evidence type="ECO:0000313" key="3">
    <source>
        <dbReference type="Proteomes" id="UP000324800"/>
    </source>
</evidence>
<comment type="caution">
    <text evidence="2">The sequence shown here is derived from an EMBL/GenBank/DDBJ whole genome shotgun (WGS) entry which is preliminary data.</text>
</comment>
<protein>
    <submittedName>
        <fullName evidence="2">Uncharacterized protein</fullName>
    </submittedName>
</protein>
<accession>A0A5J4WEK0</accession>
<sequence length="91" mass="10286">MGKLKMAQGSIRQQDYSDLIMLIHQNDTSISAQESTAGILGQKGKINEPIFAPQTDATQEDIEDETEEAQKEQELEKILHKPIENYNILED</sequence>
<dbReference type="EMBL" id="SNRW01002373">
    <property type="protein sequence ID" value="KAA6392992.1"/>
    <property type="molecule type" value="Genomic_DNA"/>
</dbReference>